<feature type="domain" description="OmpR/PhoB-type" evidence="5">
    <location>
        <begin position="124"/>
        <end position="222"/>
    </location>
</feature>
<feature type="domain" description="Response regulatory" evidence="4">
    <location>
        <begin position="372"/>
        <end position="488"/>
    </location>
</feature>
<dbReference type="PROSITE" id="PS50110">
    <property type="entry name" value="RESPONSE_REGULATORY"/>
    <property type="match status" value="2"/>
</dbReference>
<dbReference type="EMBL" id="QBMN01000030">
    <property type="protein sequence ID" value="PZO43174.1"/>
    <property type="molecule type" value="Genomic_DNA"/>
</dbReference>
<dbReference type="PROSITE" id="PS51755">
    <property type="entry name" value="OMPR_PHOB"/>
    <property type="match status" value="1"/>
</dbReference>
<dbReference type="InterPro" id="IPR008207">
    <property type="entry name" value="Sig_transdc_His_kin_Hpt_dom"/>
</dbReference>
<protein>
    <recommendedName>
        <fullName evidence="8">Multi-component transcriptional regulator</fullName>
    </recommendedName>
</protein>
<accession>A0A2W4WDN1</accession>
<name>A0A2W4WDN1_9CYAN</name>
<evidence type="ECO:0008006" key="8">
    <source>
        <dbReference type="Google" id="ProtNLM"/>
    </source>
</evidence>
<dbReference type="CDD" id="cd00383">
    <property type="entry name" value="trans_reg_C"/>
    <property type="match status" value="1"/>
</dbReference>
<dbReference type="Pfam" id="PF00486">
    <property type="entry name" value="Trans_reg_C"/>
    <property type="match status" value="1"/>
</dbReference>
<dbReference type="InterPro" id="IPR011006">
    <property type="entry name" value="CheY-like_superfamily"/>
</dbReference>
<dbReference type="GO" id="GO:0000976">
    <property type="term" value="F:transcription cis-regulatory region binding"/>
    <property type="evidence" value="ECO:0007669"/>
    <property type="project" value="TreeGrafter"/>
</dbReference>
<sequence>MKILVVDDDDLLVEQLTADLLAQNYVVDTTSDGLLGWEYATATPYDLIVLDINLPGLDGVSLCQRLRQGGYAGAILLLTGRSSSDDKVMGLNAGADDYLVKPYTLVELTARLRALLRRPQLVSSPTLRYGSLELDPNGSLVTVADRPVELSPKEYGLLELFLRHPDRIFSNTLLLERLWSVEDAPGEETIRTHIKRLRRKLKQAGVDDMIENVYGMGYRLRPESVGPDVGPDVSDAAPTPAEPDRAAAAREAAIAAFERFRPTIDQRMAALRDAALALKANHLPTIVQTAAQGAAHKLAGSLGLFGYGAGSHLARRLEDWLEQPDLAQGQTFNGLVDQLDALLRSPPVAASTENNTAIVPLPPAAALGDRIAVVAVDDDPIMLAQLQSLLPRWGVDVLGLQDPRQTLATLEASPPDLLLLDLDMPSLSGLDLCHQLRQIDRWQTLPIVCLTACRDAATLYHLYQAGADDYLPKPMVEPELVSRIFHRVERGRLLQTLAGVDPHSGLANRQKGTIELKLLLALAQRQGEIVTLLVIQITPKNPPGEATPIRSLGQSLTGLLGSGDVLACWGPSEFIVGLWATDRAAAQALLGQTLKLQLMDKLSSSSDALGTLDTTANGTTVNAINIDAITVGTATFPVDGQTLPLLYRQAQRPAARLPLSP</sequence>
<dbReference type="Proteomes" id="UP000249081">
    <property type="component" value="Unassembled WGS sequence"/>
</dbReference>
<proteinExistence type="predicted"/>
<comment type="caution">
    <text evidence="6">The sequence shown here is derived from an EMBL/GenBank/DDBJ whole genome shotgun (WGS) entry which is preliminary data.</text>
</comment>
<dbReference type="GO" id="GO:0006355">
    <property type="term" value="P:regulation of DNA-templated transcription"/>
    <property type="evidence" value="ECO:0007669"/>
    <property type="project" value="InterPro"/>
</dbReference>
<evidence type="ECO:0000259" key="4">
    <source>
        <dbReference type="PROSITE" id="PS50110"/>
    </source>
</evidence>
<dbReference type="InterPro" id="IPR029787">
    <property type="entry name" value="Nucleotide_cyclase"/>
</dbReference>
<dbReference type="Gene3D" id="3.40.50.2300">
    <property type="match status" value="2"/>
</dbReference>
<dbReference type="SUPFAM" id="SSF52172">
    <property type="entry name" value="CheY-like"/>
    <property type="match status" value="2"/>
</dbReference>
<dbReference type="InterPro" id="IPR039420">
    <property type="entry name" value="WalR-like"/>
</dbReference>
<evidence type="ECO:0000256" key="2">
    <source>
        <dbReference type="PROSITE-ProRule" id="PRU00169"/>
    </source>
</evidence>
<dbReference type="Gene3D" id="3.30.70.270">
    <property type="match status" value="1"/>
</dbReference>
<organism evidence="6 7">
    <name type="scientific">Shackletoniella antarctica</name>
    <dbReference type="NCBI Taxonomy" id="268115"/>
    <lineage>
        <taxon>Bacteria</taxon>
        <taxon>Bacillati</taxon>
        <taxon>Cyanobacteriota</taxon>
        <taxon>Cyanophyceae</taxon>
        <taxon>Oculatellales</taxon>
        <taxon>Oculatellaceae</taxon>
        <taxon>Shackletoniella</taxon>
    </lineage>
</organism>
<dbReference type="InterPro" id="IPR001789">
    <property type="entry name" value="Sig_transdc_resp-reg_receiver"/>
</dbReference>
<feature type="modified residue" description="4-aspartylphosphate" evidence="2">
    <location>
        <position position="421"/>
    </location>
</feature>
<dbReference type="InterPro" id="IPR036388">
    <property type="entry name" value="WH-like_DNA-bd_sf"/>
</dbReference>
<feature type="DNA-binding region" description="OmpR/PhoB-type" evidence="3">
    <location>
        <begin position="124"/>
        <end position="222"/>
    </location>
</feature>
<evidence type="ECO:0000313" key="6">
    <source>
        <dbReference type="EMBL" id="PZO43174.1"/>
    </source>
</evidence>
<dbReference type="Pfam" id="PF01627">
    <property type="entry name" value="Hpt"/>
    <property type="match status" value="1"/>
</dbReference>
<reference evidence="7" key="1">
    <citation type="submission" date="2018-04" db="EMBL/GenBank/DDBJ databases">
        <authorList>
            <person name="Cornet L."/>
        </authorList>
    </citation>
    <scope>NUCLEOTIDE SEQUENCE [LARGE SCALE GENOMIC DNA]</scope>
</reference>
<dbReference type="InterPro" id="IPR001867">
    <property type="entry name" value="OmpR/PhoB-type_DNA-bd"/>
</dbReference>
<feature type="domain" description="Response regulatory" evidence="4">
    <location>
        <begin position="2"/>
        <end position="116"/>
    </location>
</feature>
<dbReference type="PANTHER" id="PTHR48111:SF15">
    <property type="entry name" value="OMPR SUBFAMILY"/>
    <property type="match status" value="1"/>
</dbReference>
<evidence type="ECO:0000256" key="1">
    <source>
        <dbReference type="ARBA" id="ARBA00023125"/>
    </source>
</evidence>
<reference evidence="6 7" key="2">
    <citation type="submission" date="2018-06" db="EMBL/GenBank/DDBJ databases">
        <title>Metagenomic assembly of (sub)arctic Cyanobacteria and their associated microbiome from non-axenic cultures.</title>
        <authorList>
            <person name="Baurain D."/>
        </authorList>
    </citation>
    <scope>NUCLEOTIDE SEQUENCE [LARGE SCALE GENOMIC DNA]</scope>
    <source>
        <strain evidence="6">ULC041bin1</strain>
    </source>
</reference>
<dbReference type="Gene3D" id="1.10.10.10">
    <property type="entry name" value="Winged helix-like DNA-binding domain superfamily/Winged helix DNA-binding domain"/>
    <property type="match status" value="1"/>
</dbReference>
<dbReference type="PANTHER" id="PTHR48111">
    <property type="entry name" value="REGULATOR OF RPOS"/>
    <property type="match status" value="1"/>
</dbReference>
<dbReference type="Pfam" id="PF00072">
    <property type="entry name" value="Response_reg"/>
    <property type="match status" value="2"/>
</dbReference>
<evidence type="ECO:0000259" key="5">
    <source>
        <dbReference type="PROSITE" id="PS51755"/>
    </source>
</evidence>
<dbReference type="SMART" id="SM00448">
    <property type="entry name" value="REC"/>
    <property type="match status" value="2"/>
</dbReference>
<dbReference type="InterPro" id="IPR036641">
    <property type="entry name" value="HPT_dom_sf"/>
</dbReference>
<dbReference type="AlphaFoldDB" id="A0A2W4WDN1"/>
<dbReference type="Gene3D" id="6.10.250.690">
    <property type="match status" value="1"/>
</dbReference>
<dbReference type="GO" id="GO:0005829">
    <property type="term" value="C:cytosol"/>
    <property type="evidence" value="ECO:0007669"/>
    <property type="project" value="TreeGrafter"/>
</dbReference>
<gene>
    <name evidence="6" type="ORF">DCF17_06220</name>
</gene>
<keyword evidence="1 3" id="KW-0238">DNA-binding</keyword>
<dbReference type="GO" id="GO:0000156">
    <property type="term" value="F:phosphorelay response regulator activity"/>
    <property type="evidence" value="ECO:0007669"/>
    <property type="project" value="TreeGrafter"/>
</dbReference>
<evidence type="ECO:0000256" key="3">
    <source>
        <dbReference type="PROSITE-ProRule" id="PRU01091"/>
    </source>
</evidence>
<keyword evidence="2" id="KW-0597">Phosphoprotein</keyword>
<evidence type="ECO:0000313" key="7">
    <source>
        <dbReference type="Proteomes" id="UP000249081"/>
    </source>
</evidence>
<dbReference type="SUPFAM" id="SSF47226">
    <property type="entry name" value="Histidine-containing phosphotransfer domain, HPT domain"/>
    <property type="match status" value="1"/>
</dbReference>
<dbReference type="SMART" id="SM00862">
    <property type="entry name" value="Trans_reg_C"/>
    <property type="match status" value="1"/>
</dbReference>
<dbReference type="SUPFAM" id="SSF55073">
    <property type="entry name" value="Nucleotide cyclase"/>
    <property type="match status" value="1"/>
</dbReference>
<dbReference type="GO" id="GO:0032993">
    <property type="term" value="C:protein-DNA complex"/>
    <property type="evidence" value="ECO:0007669"/>
    <property type="project" value="TreeGrafter"/>
</dbReference>
<feature type="modified residue" description="4-aspartylphosphate" evidence="2">
    <location>
        <position position="51"/>
    </location>
</feature>
<dbReference type="InterPro" id="IPR043128">
    <property type="entry name" value="Rev_trsase/Diguanyl_cyclase"/>
</dbReference>